<dbReference type="EMBL" id="LOCQ01000061">
    <property type="protein sequence ID" value="OBV37053.1"/>
    <property type="molecule type" value="Genomic_DNA"/>
</dbReference>
<dbReference type="Proteomes" id="UP000092713">
    <property type="component" value="Unassembled WGS sequence"/>
</dbReference>
<comment type="caution">
    <text evidence="2">The sequence shown here is derived from an EMBL/GenBank/DDBJ whole genome shotgun (WGS) entry which is preliminary data.</text>
</comment>
<reference evidence="2 3" key="1">
    <citation type="submission" date="2016-04" db="EMBL/GenBank/DDBJ databases">
        <title>Draft genome sequence of Janthinobacterium psychrotolerans sp. nov., isolated from freshwater sediments in Denmark.</title>
        <authorList>
            <person name="Gong X."/>
            <person name="Skrivergaard S."/>
            <person name="Korsgaard B.S."/>
            <person name="Schreiber L."/>
            <person name="Marshall I.P."/>
            <person name="Finster K."/>
            <person name="Schramm A."/>
        </authorList>
    </citation>
    <scope>NUCLEOTIDE SEQUENCE [LARGE SCALE GENOMIC DNA]</scope>
    <source>
        <strain evidence="2 3">S3-2</strain>
    </source>
</reference>
<proteinExistence type="predicted"/>
<dbReference type="AlphaFoldDB" id="A0A1A7BY59"/>
<evidence type="ECO:0000313" key="3">
    <source>
        <dbReference type="Proteomes" id="UP000092713"/>
    </source>
</evidence>
<evidence type="ECO:0000313" key="2">
    <source>
        <dbReference type="EMBL" id="OBV37053.1"/>
    </source>
</evidence>
<name>A0A1A7BY59_9BURK</name>
<sequence>MKMRFAALTMCMLMMSCVARADKLFPAKPASFKACYDAGQAWIRAKMPELNASPQPSRYEFNAELAACTQRVPAWAQFTWPAELAYRSKAPYQNFFAQDGSGNWIVASYSASSDSPLTYLRMPKNSTTTELISSVPLNGYFFGFDFAPYDMDKAGRAFGSLTAFLTKDASTLYFELLGRGDGAGRLLLQSQREVIAFDTQNKTWFWRKCLLQLPPAPRNDLPNIVEKCRTSDAADVASLVRGIAVSTRAASSKTLQWNGTSFEEGEPTAWLAARNAPPIKFPAIVTRSVKSEVQEQNGLQFRRITQTQGPKGRHPVVTNETIEIVKGLAPAAARKINDDIARTVAAATDGTIEPEVRDDDGQRTIQYGEFVSKADFVSFARGFVVIRFSSSTMAPMHRSYDETAYVLYDAASGLRREMSALFDTPRAFDLFTYGATARFKAPYLFPKRWVVKDAGQSTGSLVVIPQPGGLAVLAGDVFGGHYVETSLGMVPNADIASTLRAGQLQPRIACAPEMERPEEQRLCAEHLVSDYETLLQQWQARLERVAGDAAAADRLSEDHAAFLEKIAACSDKDRACLRQRLSEQSAALQ</sequence>
<keyword evidence="1" id="KW-0732">Signal</keyword>
<organism evidence="2 3">
    <name type="scientific">Janthinobacterium psychrotolerans</name>
    <dbReference type="NCBI Taxonomy" id="1747903"/>
    <lineage>
        <taxon>Bacteria</taxon>
        <taxon>Pseudomonadati</taxon>
        <taxon>Pseudomonadota</taxon>
        <taxon>Betaproteobacteria</taxon>
        <taxon>Burkholderiales</taxon>
        <taxon>Oxalobacteraceae</taxon>
        <taxon>Janthinobacterium</taxon>
    </lineage>
</organism>
<accession>A0A1A7BY59</accession>
<dbReference type="PROSITE" id="PS51257">
    <property type="entry name" value="PROKAR_LIPOPROTEIN"/>
    <property type="match status" value="1"/>
</dbReference>
<protein>
    <submittedName>
        <fullName evidence="2">Uncharacterized protein</fullName>
    </submittedName>
</protein>
<feature type="chain" id="PRO_5008355545" evidence="1">
    <location>
        <begin position="22"/>
        <end position="589"/>
    </location>
</feature>
<keyword evidence="3" id="KW-1185">Reference proteome</keyword>
<evidence type="ECO:0000256" key="1">
    <source>
        <dbReference type="SAM" id="SignalP"/>
    </source>
</evidence>
<feature type="signal peptide" evidence="1">
    <location>
        <begin position="1"/>
        <end position="21"/>
    </location>
</feature>
<gene>
    <name evidence="2" type="ORF">ASR47_1002104</name>
</gene>